<dbReference type="RefSeq" id="WP_135983486.1">
    <property type="nucleotide sequence ID" value="NZ_JAASQM010000002.1"/>
</dbReference>
<gene>
    <name evidence="2" type="ORF">E5A74_06730</name>
</gene>
<feature type="transmembrane region" description="Helical" evidence="1">
    <location>
        <begin position="63"/>
        <end position="81"/>
    </location>
</feature>
<evidence type="ECO:0000313" key="3">
    <source>
        <dbReference type="Proteomes" id="UP000309848"/>
    </source>
</evidence>
<keyword evidence="1" id="KW-0812">Transmembrane</keyword>
<reference evidence="2 3" key="1">
    <citation type="submission" date="2019-04" db="EMBL/GenBank/DDBJ databases">
        <title>Sphingomonas psychrotolerans sp. nov., isolated from soil in the Tianshan Mountains, Xinjiang, China.</title>
        <authorList>
            <person name="Luo Y."/>
            <person name="Sheng H."/>
        </authorList>
    </citation>
    <scope>NUCLEOTIDE SEQUENCE [LARGE SCALE GENOMIC DNA]</scope>
    <source>
        <strain evidence="2 3">KIS18-15</strain>
    </source>
</reference>
<feature type="transmembrane region" description="Helical" evidence="1">
    <location>
        <begin position="38"/>
        <end position="56"/>
    </location>
</feature>
<keyword evidence="3" id="KW-1185">Reference proteome</keyword>
<dbReference type="Proteomes" id="UP000309848">
    <property type="component" value="Unassembled WGS sequence"/>
</dbReference>
<sequence>MIFGGLLYLGLFALAASMGRHAQLLPAHWGLAKRAARLRLAAWLLILASLVIALWSPDWALRLLSWIGLVAVAGGIVLLSLTYGVRWARSAALLAIALVVAGLVGP</sequence>
<evidence type="ECO:0000313" key="2">
    <source>
        <dbReference type="EMBL" id="TGX44470.1"/>
    </source>
</evidence>
<keyword evidence="1" id="KW-0472">Membrane</keyword>
<dbReference type="Pfam" id="PF11804">
    <property type="entry name" value="DUF3325"/>
    <property type="match status" value="1"/>
</dbReference>
<dbReference type="AlphaFoldDB" id="A0A4S1WQY9"/>
<name>A0A4S1WQY9_9SPHN</name>
<proteinExistence type="predicted"/>
<keyword evidence="1" id="KW-1133">Transmembrane helix</keyword>
<comment type="caution">
    <text evidence="2">The sequence shown here is derived from an EMBL/GenBank/DDBJ whole genome shotgun (WGS) entry which is preliminary data.</text>
</comment>
<organism evidence="2 3">
    <name type="scientific">Sphingomonas naasensis</name>
    <dbReference type="NCBI Taxonomy" id="1344951"/>
    <lineage>
        <taxon>Bacteria</taxon>
        <taxon>Pseudomonadati</taxon>
        <taxon>Pseudomonadota</taxon>
        <taxon>Alphaproteobacteria</taxon>
        <taxon>Sphingomonadales</taxon>
        <taxon>Sphingomonadaceae</taxon>
        <taxon>Sphingomonas</taxon>
    </lineage>
</organism>
<dbReference type="EMBL" id="SRXU01000002">
    <property type="protein sequence ID" value="TGX44470.1"/>
    <property type="molecule type" value="Genomic_DNA"/>
</dbReference>
<evidence type="ECO:0000256" key="1">
    <source>
        <dbReference type="SAM" id="Phobius"/>
    </source>
</evidence>
<dbReference type="OrthoDB" id="7585151at2"/>
<accession>A0A4S1WQY9</accession>
<protein>
    <submittedName>
        <fullName evidence="2">DUF3325 domain-containing protein</fullName>
    </submittedName>
</protein>
<dbReference type="InterPro" id="IPR021762">
    <property type="entry name" value="DUF3325"/>
</dbReference>